<keyword evidence="2" id="KW-1185">Reference proteome</keyword>
<reference evidence="1" key="1">
    <citation type="submission" date="2021-04" db="EMBL/GenBank/DDBJ databases">
        <title>Oceanospirillales bacteria with DddD are important DMSP degraders in coastal seawater.</title>
        <authorList>
            <person name="Liu J."/>
        </authorList>
    </citation>
    <scope>NUCLEOTIDE SEQUENCE</scope>
    <source>
        <strain evidence="1">GY6</strain>
    </source>
</reference>
<evidence type="ECO:0000313" key="1">
    <source>
        <dbReference type="EMBL" id="UTW04216.1"/>
    </source>
</evidence>
<sequence length="109" mass="12850">MFEAHIYSQSSRPETVPGDRLVKFNSPTCCWHSRYQCNVRYWITPGKRQSLERLFLYIEFRNRDNSHGYKVIELPGNNLSTDQIQGVICRSPLSLQLDPLKTEQWCRSL</sequence>
<dbReference type="Proteomes" id="UP001059950">
    <property type="component" value="Chromosome"/>
</dbReference>
<organism evidence="1 2">
    <name type="scientific">Amphritea atlantica</name>
    <dbReference type="NCBI Taxonomy" id="355243"/>
    <lineage>
        <taxon>Bacteria</taxon>
        <taxon>Pseudomonadati</taxon>
        <taxon>Pseudomonadota</taxon>
        <taxon>Gammaproteobacteria</taxon>
        <taxon>Oceanospirillales</taxon>
        <taxon>Oceanospirillaceae</taxon>
        <taxon>Amphritea</taxon>
    </lineage>
</organism>
<name>A0ABY5GW61_9GAMM</name>
<accession>A0ABY5GW61</accession>
<dbReference type="EMBL" id="CP073344">
    <property type="protein sequence ID" value="UTW04216.1"/>
    <property type="molecule type" value="Genomic_DNA"/>
</dbReference>
<proteinExistence type="predicted"/>
<protein>
    <submittedName>
        <fullName evidence="1">Uncharacterized protein</fullName>
    </submittedName>
</protein>
<gene>
    <name evidence="1" type="ORF">KDX31_04140</name>
</gene>
<evidence type="ECO:0000313" key="2">
    <source>
        <dbReference type="Proteomes" id="UP001059950"/>
    </source>
</evidence>